<dbReference type="InterPro" id="IPR011109">
    <property type="entry name" value="DNA_bind_recombinase_dom"/>
</dbReference>
<dbReference type="InterPro" id="IPR050639">
    <property type="entry name" value="SSR_resolvase"/>
</dbReference>
<proteinExistence type="predicted"/>
<protein>
    <submittedName>
        <fullName evidence="3">Recombinase family protein</fullName>
    </submittedName>
</protein>
<evidence type="ECO:0000313" key="3">
    <source>
        <dbReference type="EMBL" id="TVS94382.1"/>
    </source>
</evidence>
<dbReference type="InterPro" id="IPR038109">
    <property type="entry name" value="DNA_bind_recomb_sf"/>
</dbReference>
<feature type="non-terminal residue" evidence="3">
    <location>
        <position position="206"/>
    </location>
</feature>
<feature type="domain" description="Recombinase zinc beta ribbon" evidence="2">
    <location>
        <begin position="93"/>
        <end position="156"/>
    </location>
</feature>
<evidence type="ECO:0000259" key="1">
    <source>
        <dbReference type="Pfam" id="PF07508"/>
    </source>
</evidence>
<dbReference type="InterPro" id="IPR025827">
    <property type="entry name" value="Zn_ribbon_recom_dom"/>
</dbReference>
<feature type="domain" description="Recombinase" evidence="1">
    <location>
        <begin position="5"/>
        <end position="79"/>
    </location>
</feature>
<dbReference type="Gene3D" id="3.90.1750.20">
    <property type="entry name" value="Putative Large Serine Recombinase, Chain B, Domain 2"/>
    <property type="match status" value="1"/>
</dbReference>
<dbReference type="Pfam" id="PF07508">
    <property type="entry name" value="Recombinase"/>
    <property type="match status" value="1"/>
</dbReference>
<gene>
    <name evidence="3" type="ORF">COM42_004155</name>
</gene>
<name>A0A6C1U321_WOLPI</name>
<dbReference type="PANTHER" id="PTHR30461">
    <property type="entry name" value="DNA-INVERTASE FROM LAMBDOID PROPHAGE"/>
    <property type="match status" value="1"/>
</dbReference>
<dbReference type="GO" id="GO:0000150">
    <property type="term" value="F:DNA strand exchange activity"/>
    <property type="evidence" value="ECO:0007669"/>
    <property type="project" value="InterPro"/>
</dbReference>
<comment type="caution">
    <text evidence="3">The sequence shown here is derived from an EMBL/GenBank/DDBJ whole genome shotgun (WGS) entry which is preliminary data.</text>
</comment>
<dbReference type="Pfam" id="PF13408">
    <property type="entry name" value="Zn_ribbon_recom"/>
    <property type="match status" value="1"/>
</dbReference>
<accession>A0A6C1U321</accession>
<evidence type="ECO:0000259" key="2">
    <source>
        <dbReference type="Pfam" id="PF13408"/>
    </source>
</evidence>
<dbReference type="Proteomes" id="UP000218080">
    <property type="component" value="Unassembled WGS sequence"/>
</dbReference>
<organism evidence="3">
    <name type="scientific">Wolbachia pipientis</name>
    <dbReference type="NCBI Taxonomy" id="955"/>
    <lineage>
        <taxon>Bacteria</taxon>
        <taxon>Pseudomonadati</taxon>
        <taxon>Pseudomonadota</taxon>
        <taxon>Alphaproteobacteria</taxon>
        <taxon>Rickettsiales</taxon>
        <taxon>Anaplasmataceae</taxon>
        <taxon>Wolbachieae</taxon>
        <taxon>Wolbachia</taxon>
    </lineage>
</organism>
<reference evidence="3" key="1">
    <citation type="submission" date="2019-07" db="EMBL/GenBank/DDBJ databases">
        <title>Genome assemblies of Wolbachia strains wAlbA and wAlbB in wild caught Aedes albopictus specimens.</title>
        <authorList>
            <person name="Kulkarni A."/>
            <person name="Yu W."/>
            <person name="Xue R.-D."/>
            <person name="Ma Y."/>
            <person name="Xu J."/>
        </authorList>
    </citation>
    <scope>NUCLEOTIDE SEQUENCE</scope>
    <source>
        <strain evidence="3">HN2016</strain>
    </source>
</reference>
<dbReference type="GO" id="GO:0003677">
    <property type="term" value="F:DNA binding"/>
    <property type="evidence" value="ECO:0007669"/>
    <property type="project" value="InterPro"/>
</dbReference>
<dbReference type="EMBL" id="NWVJ02000228">
    <property type="protein sequence ID" value="TVS94382.1"/>
    <property type="molecule type" value="Genomic_DNA"/>
</dbReference>
<dbReference type="PANTHER" id="PTHR30461:SF23">
    <property type="entry name" value="DNA RECOMBINASE-RELATED"/>
    <property type="match status" value="1"/>
</dbReference>
<dbReference type="AlphaFoldDB" id="A0A6C1U321"/>
<sequence length="206" mass="24082">MNGYKIWRSATILGMLRNPAYKGQAAFGKSRKVERRGKSKQRVKISVRNTDEDSWIYIPVPKIVDEGLFNKVQKQLDENRKRARMQRGKETSLLQSLVACQNCDSAYSSVHHRSGEKTHSYYRCGGTICITDGEKKCNNKLVRADMLETAIWEEVKSVLKNPEMIKKEYQRRISENKNELLDERFARRESQLKQSIKELINDYYIQ</sequence>